<comment type="caution">
    <text evidence="11">The sequence shown here is derived from an EMBL/GenBank/DDBJ whole genome shotgun (WGS) entry which is preliminary data.</text>
</comment>
<dbReference type="EC" id="2.7.7.48" evidence="8"/>
<evidence type="ECO:0000256" key="7">
    <source>
        <dbReference type="PROSITE-ProRule" id="PRU10086"/>
    </source>
</evidence>
<evidence type="ECO:0000313" key="11">
    <source>
        <dbReference type="EMBL" id="KAF3004792.1"/>
    </source>
</evidence>
<dbReference type="InterPro" id="IPR033135">
    <property type="entry name" value="ClpP_His_AS"/>
</dbReference>
<feature type="domain" description="RDRP core" evidence="9">
    <location>
        <begin position="690"/>
        <end position="978"/>
    </location>
</feature>
<keyword evidence="2" id="KW-0645">Protease</keyword>
<dbReference type="InterPro" id="IPR057596">
    <property type="entry name" value="RDRP_core"/>
</dbReference>
<dbReference type="GO" id="GO:0004252">
    <property type="term" value="F:serine-type endopeptidase activity"/>
    <property type="evidence" value="ECO:0007669"/>
    <property type="project" value="UniProtKB-EC"/>
</dbReference>
<dbReference type="GO" id="GO:0006508">
    <property type="term" value="P:proteolysis"/>
    <property type="evidence" value="ECO:0007669"/>
    <property type="project" value="UniProtKB-KW"/>
</dbReference>
<comment type="similarity">
    <text evidence="1">Belongs to the peptidase S14 family.</text>
</comment>
<dbReference type="GO" id="GO:0030422">
    <property type="term" value="P:siRNA processing"/>
    <property type="evidence" value="ECO:0007669"/>
    <property type="project" value="TreeGrafter"/>
</dbReference>
<dbReference type="Gene3D" id="3.90.226.10">
    <property type="entry name" value="2-enoyl-CoA Hydratase, Chain A, domain 1"/>
    <property type="match status" value="1"/>
</dbReference>
<dbReference type="PROSITE" id="PS00382">
    <property type="entry name" value="CLP_PROTEASE_HIS"/>
    <property type="match status" value="1"/>
</dbReference>
<dbReference type="GO" id="GO:0003968">
    <property type="term" value="F:RNA-directed RNA polymerase activity"/>
    <property type="evidence" value="ECO:0007669"/>
    <property type="project" value="UniProtKB-KW"/>
</dbReference>
<dbReference type="EMBL" id="SWKU01000007">
    <property type="protein sequence ID" value="KAF3004792.1"/>
    <property type="molecule type" value="Genomic_DNA"/>
</dbReference>
<evidence type="ECO:0000256" key="3">
    <source>
        <dbReference type="ARBA" id="ARBA00022801"/>
    </source>
</evidence>
<dbReference type="OrthoDB" id="6513042at2759"/>
<protein>
    <recommendedName>
        <fullName evidence="8">RNA-dependent RNA polymerase</fullName>
        <ecNumber evidence="8">2.7.7.48</ecNumber>
    </recommendedName>
</protein>
<feature type="active site" evidence="6">
    <location>
        <position position="147"/>
    </location>
</feature>
<evidence type="ECO:0000256" key="5">
    <source>
        <dbReference type="ARBA" id="ARBA00034021"/>
    </source>
</evidence>
<keyword evidence="8" id="KW-0696">RNA-directed RNA polymerase</keyword>
<comment type="catalytic activity">
    <reaction evidence="8">
        <text>RNA(n) + a ribonucleoside 5'-triphosphate = RNA(n+1) + diphosphate</text>
        <dbReference type="Rhea" id="RHEA:21248"/>
        <dbReference type="Rhea" id="RHEA-COMP:14527"/>
        <dbReference type="Rhea" id="RHEA-COMP:17342"/>
        <dbReference type="ChEBI" id="CHEBI:33019"/>
        <dbReference type="ChEBI" id="CHEBI:61557"/>
        <dbReference type="ChEBI" id="CHEBI:140395"/>
        <dbReference type="EC" id="2.7.7.48"/>
    </reaction>
</comment>
<keyword evidence="12" id="KW-1185">Reference proteome</keyword>
<keyword evidence="8" id="KW-0808">Transferase</keyword>
<evidence type="ECO:0000313" key="12">
    <source>
        <dbReference type="Proteomes" id="UP000801428"/>
    </source>
</evidence>
<evidence type="ECO:0000259" key="9">
    <source>
        <dbReference type="Pfam" id="PF05183"/>
    </source>
</evidence>
<dbReference type="CDD" id="cd07017">
    <property type="entry name" value="S14_ClpP_2"/>
    <property type="match status" value="1"/>
</dbReference>
<dbReference type="InterPro" id="IPR001907">
    <property type="entry name" value="ClpP"/>
</dbReference>
<evidence type="ECO:0000256" key="8">
    <source>
        <dbReference type="RuleBase" id="RU363098"/>
    </source>
</evidence>
<dbReference type="GO" id="GO:0004176">
    <property type="term" value="F:ATP-dependent peptidase activity"/>
    <property type="evidence" value="ECO:0007669"/>
    <property type="project" value="InterPro"/>
</dbReference>
<name>A0A9P4TGP8_CURKU</name>
<dbReference type="InterPro" id="IPR007855">
    <property type="entry name" value="RDRP"/>
</dbReference>
<dbReference type="PANTHER" id="PTHR23079:SF17">
    <property type="entry name" value="RNA-DEPENDENT RNA POLYMERASE"/>
    <property type="match status" value="1"/>
</dbReference>
<evidence type="ECO:0000256" key="1">
    <source>
        <dbReference type="ARBA" id="ARBA00007039"/>
    </source>
</evidence>
<dbReference type="SUPFAM" id="SSF52096">
    <property type="entry name" value="ClpP/crotonase"/>
    <property type="match status" value="1"/>
</dbReference>
<keyword evidence="8" id="KW-0548">Nucleotidyltransferase</keyword>
<proteinExistence type="inferred from homology"/>
<dbReference type="InterPro" id="IPR057503">
    <property type="entry name" value="PH_RdRP"/>
</dbReference>
<dbReference type="Pfam" id="PF25358">
    <property type="entry name" value="PH_fung_RdRP"/>
    <property type="match status" value="1"/>
</dbReference>
<reference evidence="11" key="1">
    <citation type="submission" date="2019-04" db="EMBL/GenBank/DDBJ databases">
        <title>Sequencing of skin fungus with MAO and IRED activity.</title>
        <authorList>
            <person name="Marsaioli A.J."/>
            <person name="Bonatto J.M.C."/>
            <person name="Reis Junior O."/>
        </authorList>
    </citation>
    <scope>NUCLEOTIDE SEQUENCE</scope>
    <source>
        <strain evidence="11">30M1</strain>
    </source>
</reference>
<sequence>MATLLRRAARPSAFTGICRHGTRSISTQFGFPTGYAPPQQQQQHAPRAAALPIPYVTETVGGGWKTSDIFSRLLQERIICLNGEVEESMSAMIVAQLLFLEADNPEKPISLYINSPGGSVSAGLAIYDTMNYIRCPVSTICMGQAASMGSLLLCGGQAGQRYILPHARVMIHQPSGGYSGKASDIADHAKEILRVRERLNKIYQGHLTKKRSLEEIEKFMVGDYFMDAQEAVEFGIVDKILERREDYRAKFLRTVPAMDIFIQHVPSGANHVQLRVFLKEKLARFDNLAFDVFKKHGNAWAIVTVAKEVNGNRFIQHYQTKEQLLYHGHQLRCKKSNDKSEALKVISLLEKEDEIRKKSQKPSPIKPKFSEPHYAFITMSSGVWNYDRAGKLLFEQKYQDPRSGTIIFGKTALVIYLESRMNAASRADWHCRIDIPYGILEHTIPSNESGQGFLMLTLKSPPKIYRIFSTDSLHLYRDTQSITMPQLQHLGAMFLQASLSSGRERSLHRLGTLQNHYDKSAALCMVYKVQFSNTQSMRYAWNFIRDFAAPGVDAWNTLILTVKTSSIEEDFKRYEQALAKWSGPNIDFDVAFQLTALVLKGTLSPVTMTNLIPGVHVLAGQHGSTKTAIGVRNLAHQIQTPAPNVDGGDYQIDTILSMIETNITESQTEFNNVMGNKKHDHLALIYKATVTPTGLLLRGPEWGVSNRVLRRYAKHTKHFMRVFFTDEDGLSVFHDSRSSQEEVYARFKEVLCNGITIAGRVFEFLGFSHASLRYHAAWFMAPFEENGSQVCAKDVIHALGDFKNIHCSAKCAARIGQAFSDTVHSVRVPDDADVIETKDDIIRNGRTFSDGCGTISRALLQKVWLSLPPNSRSKRPTVLQIRYRGAKGIVSLDSTLLGDQLHIRKSMTKYVAREGWRDLELCGAAYKPLNLFLNHQFIKILEDLNIPIKNLFAVQDDALKALELMVQHPLNAASFLGEVFVATQFPDEYGEWQHRALISDRVVVTQAPALHPGDIQLVKAVDVDSESELKALRNCIVFSQKGHRDLPSQLSGGDLDGDLFHIIYDDRLIPDFVYPPAEYESAPAKDLGRSVEASDIVDFFIDFMKMDRLGVISNKHKIRADRKIEGTRDAECIMLAKLASDAVDFSKSGNPADMSQIPPGRDHFKPDFMAPGHSFSINELGAAELNDIEDDDVDDPDTLSVLDPEKGRSRYYKSYKALGELYRRIDEKKFFTQMRDNFETAQTKFAWGGETLLQKLDHYIDRKAVGVQWTHHLEFAKNLREEYEDNMVDIMYSMRPHRGQPLTELEVFSGNILGKKERMATKHIREANKEVQERFDRDVSDMARRIARGDTNWEGADDVEALPRAIACFKVSLETKGWKNQVLLRSWKYVAAAVCLEQLSVYHHGLLRPL</sequence>
<dbReference type="InterPro" id="IPR023562">
    <property type="entry name" value="ClpP/TepA"/>
</dbReference>
<dbReference type="PROSITE" id="PS00381">
    <property type="entry name" value="CLP_PROTEASE_SER"/>
    <property type="match status" value="1"/>
</dbReference>
<comment type="similarity">
    <text evidence="8">Belongs to the RdRP family.</text>
</comment>
<feature type="active site" evidence="7">
    <location>
        <position position="172"/>
    </location>
</feature>
<organism evidence="11 12">
    <name type="scientific">Curvularia kusanoi</name>
    <name type="common">Cochliobolus kusanoi</name>
    <dbReference type="NCBI Taxonomy" id="90978"/>
    <lineage>
        <taxon>Eukaryota</taxon>
        <taxon>Fungi</taxon>
        <taxon>Dikarya</taxon>
        <taxon>Ascomycota</taxon>
        <taxon>Pezizomycotina</taxon>
        <taxon>Dothideomycetes</taxon>
        <taxon>Pleosporomycetidae</taxon>
        <taxon>Pleosporales</taxon>
        <taxon>Pleosporineae</taxon>
        <taxon>Pleosporaceae</taxon>
        <taxon>Curvularia</taxon>
    </lineage>
</organism>
<dbReference type="GO" id="GO:0003723">
    <property type="term" value="F:RNA binding"/>
    <property type="evidence" value="ECO:0007669"/>
    <property type="project" value="UniProtKB-KW"/>
</dbReference>
<keyword evidence="8" id="KW-0694">RNA-binding</keyword>
<dbReference type="FunFam" id="3.90.226.10:FF:000002">
    <property type="entry name" value="ATP-dependent Clp protease proteolytic subunit"/>
    <property type="match status" value="1"/>
</dbReference>
<evidence type="ECO:0000256" key="2">
    <source>
        <dbReference type="ARBA" id="ARBA00022670"/>
    </source>
</evidence>
<evidence type="ECO:0000256" key="6">
    <source>
        <dbReference type="PROSITE-ProRule" id="PRU10085"/>
    </source>
</evidence>
<gene>
    <name evidence="11" type="ORF">E8E13_002785</name>
</gene>
<dbReference type="Pfam" id="PF00574">
    <property type="entry name" value="CLP_protease"/>
    <property type="match status" value="1"/>
</dbReference>
<comment type="catalytic activity">
    <reaction evidence="5 7">
        <text>Hydrolysis of proteins to small peptides in the presence of ATP and magnesium. alpha-casein is the usual test substrate. In the absence of ATP, only oligopeptides shorter than five residues are hydrolyzed (such as succinyl-Leu-Tyr-|-NHMec, and Leu-Tyr-Leu-|-Tyr-Trp, in which cleavage of the -Tyr-|-Leu- and -Tyr-|-Trp bonds also occurs).</text>
        <dbReference type="EC" id="3.4.21.92"/>
    </reaction>
</comment>
<feature type="domain" description="RdRP-like PH" evidence="10">
    <location>
        <begin position="374"/>
        <end position="559"/>
    </location>
</feature>
<evidence type="ECO:0000256" key="4">
    <source>
        <dbReference type="ARBA" id="ARBA00022825"/>
    </source>
</evidence>
<keyword evidence="4" id="KW-0720">Serine protease</keyword>
<dbReference type="PRINTS" id="PR00127">
    <property type="entry name" value="CLPPROTEASEP"/>
</dbReference>
<accession>A0A9P4TGP8</accession>
<dbReference type="HAMAP" id="MF_00444">
    <property type="entry name" value="ClpP"/>
    <property type="match status" value="1"/>
</dbReference>
<dbReference type="GO" id="GO:0031380">
    <property type="term" value="C:nuclear RNA-directed RNA polymerase complex"/>
    <property type="evidence" value="ECO:0007669"/>
    <property type="project" value="TreeGrafter"/>
</dbReference>
<dbReference type="Pfam" id="PF05183">
    <property type="entry name" value="RdRP"/>
    <property type="match status" value="1"/>
</dbReference>
<dbReference type="InterPro" id="IPR018215">
    <property type="entry name" value="ClpP_Ser_AS"/>
</dbReference>
<dbReference type="NCBIfam" id="NF001368">
    <property type="entry name" value="PRK00277.1"/>
    <property type="match status" value="1"/>
</dbReference>
<keyword evidence="3" id="KW-0378">Hydrolase</keyword>
<dbReference type="InterPro" id="IPR029045">
    <property type="entry name" value="ClpP/crotonase-like_dom_sf"/>
</dbReference>
<dbReference type="Proteomes" id="UP000801428">
    <property type="component" value="Unassembled WGS sequence"/>
</dbReference>
<dbReference type="PANTHER" id="PTHR23079">
    <property type="entry name" value="RNA-DEPENDENT RNA POLYMERASE"/>
    <property type="match status" value="1"/>
</dbReference>
<evidence type="ECO:0000259" key="10">
    <source>
        <dbReference type="Pfam" id="PF25358"/>
    </source>
</evidence>